<keyword evidence="2" id="KW-1185">Reference proteome</keyword>
<organism evidence="1 2">
    <name type="scientific">Zymoseptoria brevis</name>
    <dbReference type="NCBI Taxonomy" id="1047168"/>
    <lineage>
        <taxon>Eukaryota</taxon>
        <taxon>Fungi</taxon>
        <taxon>Dikarya</taxon>
        <taxon>Ascomycota</taxon>
        <taxon>Pezizomycotina</taxon>
        <taxon>Dothideomycetes</taxon>
        <taxon>Dothideomycetidae</taxon>
        <taxon>Mycosphaerellales</taxon>
        <taxon>Mycosphaerellaceae</taxon>
        <taxon>Zymoseptoria</taxon>
    </lineage>
</organism>
<dbReference type="PANTHER" id="PTHR42085:SF1">
    <property type="entry name" value="F-BOX DOMAIN-CONTAINING PROTEIN"/>
    <property type="match status" value="1"/>
</dbReference>
<dbReference type="AlphaFoldDB" id="A0A0F4GFG2"/>
<protein>
    <submittedName>
        <fullName evidence="1">Uncharacterized protein</fullName>
    </submittedName>
</protein>
<comment type="caution">
    <text evidence="1">The sequence shown here is derived from an EMBL/GenBank/DDBJ whole genome shotgun (WGS) entry which is preliminary data.</text>
</comment>
<dbReference type="Proteomes" id="UP000033647">
    <property type="component" value="Unassembled WGS sequence"/>
</dbReference>
<dbReference type="InterPro" id="IPR038883">
    <property type="entry name" value="AN11006-like"/>
</dbReference>
<accession>A0A0F4GFG2</accession>
<sequence length="674" mass="74963">MAMTSAQSRIQLWAQLRKSADDRNKETALSKIAPASSNVAATSKIVVKDVEDSVESSTTSKGLLDLPVELQTRIYTSAIDRSDVYTIKIGLSTTGKVVHPHASQTYRWPSPNTGDLPPPIVHTCHFIHKIVAPMYYGNNRFTIIQNPSVTQQRSPTSLITTPTDLKFQSPHHIEYEEETWVRVEDQTTEHMTCVSLHAEVQEDGAVRAGQRYFMTGQHRTKETALGQALRVEGSWFDRPGGGKLCMCGKLANTNGLGKGEALWRVLINLYPDSSQGSRDGLVSEEVKPARSLRGASGSMPLKMTACIWCDNMRIERVTNKMGADRVGDCDGKGRAAGKGDSKTIIMTNNCARPATAHKQLEMPDDALLPTCQGDKHPKSAGDFGKEGEIDVVAHCGQCAQQAEAVYEKAGPDRTAQNACIETTLSERHEAKVVKQSAHGEDGGAMRIALSPSIVHDRALDDDMAPIKPRHLLDLAVELQIHIYAFLVLDISGRPISIKPSPLHAMYYGGHDFSITNKLSELRSMKQPSNRNFSLLRRVTYRIDTIWVRTYWENKERATSVELKVNISEDGEVRAKQRYTMKHMYGGESLKLPYQTNGLEECDAWKHTFDGILCLCGKLLKAKEDDHGEVWWNLLVNIFPDGEKTPLGVKSPGSTCFKMKRCSRCKEMRIERDPM</sequence>
<reference evidence="1 2" key="1">
    <citation type="submission" date="2015-03" db="EMBL/GenBank/DDBJ databases">
        <title>RNA-seq based gene annotation and comparative genomics of four Zymoseptoria species reveal species-specific pathogenicity related genes and transposable element activity.</title>
        <authorList>
            <person name="Grandaubert J."/>
            <person name="Bhattacharyya A."/>
            <person name="Stukenbrock E.H."/>
        </authorList>
    </citation>
    <scope>NUCLEOTIDE SEQUENCE [LARGE SCALE GENOMIC DNA]</scope>
    <source>
        <strain evidence="1 2">Zb18110</strain>
    </source>
</reference>
<dbReference type="EMBL" id="LAFY01001080">
    <property type="protein sequence ID" value="KJX95717.1"/>
    <property type="molecule type" value="Genomic_DNA"/>
</dbReference>
<evidence type="ECO:0000313" key="2">
    <source>
        <dbReference type="Proteomes" id="UP000033647"/>
    </source>
</evidence>
<evidence type="ECO:0000313" key="1">
    <source>
        <dbReference type="EMBL" id="KJX95717.1"/>
    </source>
</evidence>
<proteinExistence type="predicted"/>
<gene>
    <name evidence="1" type="ORF">TI39_contig1089g00004</name>
</gene>
<dbReference type="PANTHER" id="PTHR42085">
    <property type="entry name" value="F-BOX DOMAIN-CONTAINING PROTEIN"/>
    <property type="match status" value="1"/>
</dbReference>
<name>A0A0F4GFG2_9PEZI</name>